<keyword evidence="2" id="KW-1185">Reference proteome</keyword>
<dbReference type="Proteomes" id="UP000059188">
    <property type="component" value="Unassembled WGS sequence"/>
</dbReference>
<evidence type="ECO:0000313" key="1">
    <source>
        <dbReference type="EMBL" id="CEL58824.1"/>
    </source>
</evidence>
<proteinExistence type="predicted"/>
<name>A0A0B7FPG2_THACB</name>
<accession>A0A0B7FPG2</accession>
<dbReference type="EMBL" id="LN679134">
    <property type="protein sequence ID" value="CEL58824.1"/>
    <property type="molecule type" value="Genomic_DNA"/>
</dbReference>
<dbReference type="AlphaFoldDB" id="A0A0B7FPG2"/>
<gene>
    <name evidence="1" type="ORF">RSOLAG1IB_08853</name>
</gene>
<sequence length="124" mass="14304">MEDKGQLLRRRGPRREQASPCHYVTFVRRSFERTLRAHSLSLCCFPPTTPPKYWVGIATRPASLPSRLGVPVSIPGSLTRPRRLPSLRHPFPVSHIPSLYLRRYRKYTHIPQLHPCGSRLTRLG</sequence>
<evidence type="ECO:0000313" key="2">
    <source>
        <dbReference type="Proteomes" id="UP000059188"/>
    </source>
</evidence>
<reference evidence="1 2" key="1">
    <citation type="submission" date="2014-11" db="EMBL/GenBank/DDBJ databases">
        <authorList>
            <person name="Wibberg Daniel"/>
        </authorList>
    </citation>
    <scope>NUCLEOTIDE SEQUENCE [LARGE SCALE GENOMIC DNA]</scope>
    <source>
        <strain evidence="1">Rhizoctonia solani AG1-IB 7/3/14</strain>
    </source>
</reference>
<organism evidence="1 2">
    <name type="scientific">Thanatephorus cucumeris (strain AG1-IB / isolate 7/3/14)</name>
    <name type="common">Lettuce bottom rot fungus</name>
    <name type="synonym">Rhizoctonia solani</name>
    <dbReference type="NCBI Taxonomy" id="1108050"/>
    <lineage>
        <taxon>Eukaryota</taxon>
        <taxon>Fungi</taxon>
        <taxon>Dikarya</taxon>
        <taxon>Basidiomycota</taxon>
        <taxon>Agaricomycotina</taxon>
        <taxon>Agaricomycetes</taxon>
        <taxon>Cantharellales</taxon>
        <taxon>Ceratobasidiaceae</taxon>
        <taxon>Rhizoctonia</taxon>
        <taxon>Rhizoctonia solani AG-1</taxon>
    </lineage>
</organism>
<protein>
    <submittedName>
        <fullName evidence="1">Uncharacterized protein</fullName>
    </submittedName>
</protein>